<evidence type="ECO:0000256" key="7">
    <source>
        <dbReference type="ARBA" id="ARBA00022989"/>
    </source>
</evidence>
<evidence type="ECO:0000256" key="3">
    <source>
        <dbReference type="ARBA" id="ARBA00022475"/>
    </source>
</evidence>
<keyword evidence="5" id="KW-0547">Nucleotide-binding</keyword>
<keyword evidence="6 12" id="KW-0067">ATP-binding</keyword>
<dbReference type="Gene3D" id="1.20.1560.10">
    <property type="entry name" value="ABC transporter type 1, transmembrane domain"/>
    <property type="match status" value="1"/>
</dbReference>
<feature type="transmembrane region" description="Helical" evidence="9">
    <location>
        <begin position="140"/>
        <end position="165"/>
    </location>
</feature>
<feature type="transmembrane region" description="Helical" evidence="9">
    <location>
        <begin position="52"/>
        <end position="72"/>
    </location>
</feature>
<keyword evidence="13" id="KW-1185">Reference proteome</keyword>
<feature type="transmembrane region" description="Helical" evidence="9">
    <location>
        <begin position="108"/>
        <end position="128"/>
    </location>
</feature>
<evidence type="ECO:0000259" key="10">
    <source>
        <dbReference type="PROSITE" id="PS50893"/>
    </source>
</evidence>
<dbReference type="InterPro" id="IPR027417">
    <property type="entry name" value="P-loop_NTPase"/>
</dbReference>
<evidence type="ECO:0000313" key="13">
    <source>
        <dbReference type="Proteomes" id="UP000435243"/>
    </source>
</evidence>
<dbReference type="PROSITE" id="PS50929">
    <property type="entry name" value="ABC_TM1F"/>
    <property type="match status" value="1"/>
</dbReference>
<evidence type="ECO:0000256" key="1">
    <source>
        <dbReference type="ARBA" id="ARBA00004651"/>
    </source>
</evidence>
<dbReference type="EMBL" id="WTYY01000003">
    <property type="protein sequence ID" value="MXO88424.1"/>
    <property type="molecule type" value="Genomic_DNA"/>
</dbReference>
<organism evidence="12 13">
    <name type="scientific">Alteraurantiacibacter aestuarii</name>
    <dbReference type="NCBI Taxonomy" id="650004"/>
    <lineage>
        <taxon>Bacteria</taxon>
        <taxon>Pseudomonadati</taxon>
        <taxon>Pseudomonadota</taxon>
        <taxon>Alphaproteobacteria</taxon>
        <taxon>Sphingomonadales</taxon>
        <taxon>Erythrobacteraceae</taxon>
        <taxon>Alteraurantiacibacter</taxon>
    </lineage>
</organism>
<feature type="domain" description="ABC transmembrane type-1" evidence="11">
    <location>
        <begin position="13"/>
        <end position="293"/>
    </location>
</feature>
<dbReference type="FunFam" id="3.40.50.300:FF:000299">
    <property type="entry name" value="ABC transporter ATP-binding protein/permease"/>
    <property type="match status" value="1"/>
</dbReference>
<dbReference type="AlphaFoldDB" id="A0A844ZLI1"/>
<feature type="domain" description="ABC transporter" evidence="10">
    <location>
        <begin position="327"/>
        <end position="545"/>
    </location>
</feature>
<dbReference type="InterPro" id="IPR017871">
    <property type="entry name" value="ABC_transporter-like_CS"/>
</dbReference>
<evidence type="ECO:0000256" key="6">
    <source>
        <dbReference type="ARBA" id="ARBA00022840"/>
    </source>
</evidence>
<keyword evidence="2" id="KW-0813">Transport</keyword>
<evidence type="ECO:0000256" key="5">
    <source>
        <dbReference type="ARBA" id="ARBA00022741"/>
    </source>
</evidence>
<dbReference type="PROSITE" id="PS50893">
    <property type="entry name" value="ABC_TRANSPORTER_2"/>
    <property type="match status" value="1"/>
</dbReference>
<evidence type="ECO:0000256" key="4">
    <source>
        <dbReference type="ARBA" id="ARBA00022692"/>
    </source>
</evidence>
<sequence>MLAKAREYRGSLVLIALLATGESLAMLALPWLAGNVLGDVVAAQAQLANMGVGLLIIGLIAISALHSAAAILSASTSGKILADLRNRTHAHVQSLPIGFHDRSRQGDLLALMTYEVTLLSSFLSSTLARAPAMLITGAGATILLFMIDPMLALFIPLIIPGFFLLMKIGGRRIRRLGERSRDAEATVFMTAERQLAILPAIKSFAIEERQDAVYADHVEQARQLQFHQARVDSILGPAVGLLAGLGIIALIVFGMSDLTTANRTPADMFRFLLYAALLTRPVGALADFYGRYQWAAGTLARLEALLGEKAEPGYALAGDPGAVRGAIRFEDVSFAYPGRRATLSNIDLDIKAGEIVALTGENGAGKSTLISLLQQFYVPDAGRILLDGQDISTFQVQALRRQIALVPQRALLFDGTVRDNIALALDDPHDQRIEQAVQLAQADEFIAELPDGYETWIGDNGVRLSGGQRQRIALARALVLNPPILIMDEATSMYDLEAELALVEECQTALAGRTVILVTHRPASLALANRIIRLDHGRITTSDPG</sequence>
<dbReference type="Proteomes" id="UP000435243">
    <property type="component" value="Unassembled WGS sequence"/>
</dbReference>
<dbReference type="SUPFAM" id="SSF90123">
    <property type="entry name" value="ABC transporter transmembrane region"/>
    <property type="match status" value="1"/>
</dbReference>
<accession>A0A844ZLI1</accession>
<dbReference type="Pfam" id="PF00005">
    <property type="entry name" value="ABC_tran"/>
    <property type="match status" value="1"/>
</dbReference>
<reference evidence="12 13" key="1">
    <citation type="submission" date="2019-12" db="EMBL/GenBank/DDBJ databases">
        <title>Genomic-based taxomic classification of the family Erythrobacteraceae.</title>
        <authorList>
            <person name="Xu L."/>
        </authorList>
    </citation>
    <scope>NUCLEOTIDE SEQUENCE [LARGE SCALE GENOMIC DNA]</scope>
    <source>
        <strain evidence="12 13">JCM 16339</strain>
    </source>
</reference>
<dbReference type="PANTHER" id="PTHR43394">
    <property type="entry name" value="ATP-DEPENDENT PERMEASE MDL1, MITOCHONDRIAL"/>
    <property type="match status" value="1"/>
</dbReference>
<dbReference type="GO" id="GO:0016887">
    <property type="term" value="F:ATP hydrolysis activity"/>
    <property type="evidence" value="ECO:0007669"/>
    <property type="project" value="InterPro"/>
</dbReference>
<dbReference type="InterPro" id="IPR011527">
    <property type="entry name" value="ABC1_TM_dom"/>
</dbReference>
<dbReference type="Pfam" id="PF00664">
    <property type="entry name" value="ABC_membrane"/>
    <property type="match status" value="1"/>
</dbReference>
<evidence type="ECO:0000256" key="9">
    <source>
        <dbReference type="SAM" id="Phobius"/>
    </source>
</evidence>
<feature type="transmembrane region" description="Helical" evidence="9">
    <location>
        <begin position="234"/>
        <end position="256"/>
    </location>
</feature>
<evidence type="ECO:0000256" key="2">
    <source>
        <dbReference type="ARBA" id="ARBA00022448"/>
    </source>
</evidence>
<dbReference type="SUPFAM" id="SSF52540">
    <property type="entry name" value="P-loop containing nucleoside triphosphate hydrolases"/>
    <property type="match status" value="1"/>
</dbReference>
<proteinExistence type="predicted"/>
<keyword evidence="8 9" id="KW-0472">Membrane</keyword>
<comment type="subcellular location">
    <subcellularLocation>
        <location evidence="1">Cell membrane</location>
        <topology evidence="1">Multi-pass membrane protein</topology>
    </subcellularLocation>
</comment>
<comment type="caution">
    <text evidence="12">The sequence shown here is derived from an EMBL/GenBank/DDBJ whole genome shotgun (WGS) entry which is preliminary data.</text>
</comment>
<evidence type="ECO:0000256" key="8">
    <source>
        <dbReference type="ARBA" id="ARBA00023136"/>
    </source>
</evidence>
<dbReference type="GO" id="GO:0005524">
    <property type="term" value="F:ATP binding"/>
    <property type="evidence" value="ECO:0007669"/>
    <property type="project" value="UniProtKB-KW"/>
</dbReference>
<dbReference type="GO" id="GO:0005886">
    <property type="term" value="C:plasma membrane"/>
    <property type="evidence" value="ECO:0007669"/>
    <property type="project" value="UniProtKB-SubCell"/>
</dbReference>
<evidence type="ECO:0000313" key="12">
    <source>
        <dbReference type="EMBL" id="MXO88424.1"/>
    </source>
</evidence>
<dbReference type="GO" id="GO:0015421">
    <property type="term" value="F:ABC-type oligopeptide transporter activity"/>
    <property type="evidence" value="ECO:0007669"/>
    <property type="project" value="TreeGrafter"/>
</dbReference>
<dbReference type="InterPro" id="IPR036640">
    <property type="entry name" value="ABC1_TM_sf"/>
</dbReference>
<keyword evidence="3" id="KW-1003">Cell membrane</keyword>
<dbReference type="InterPro" id="IPR003593">
    <property type="entry name" value="AAA+_ATPase"/>
</dbReference>
<dbReference type="Gene3D" id="3.40.50.300">
    <property type="entry name" value="P-loop containing nucleotide triphosphate hydrolases"/>
    <property type="match status" value="1"/>
</dbReference>
<name>A0A844ZLI1_9SPHN</name>
<dbReference type="InterPro" id="IPR003439">
    <property type="entry name" value="ABC_transporter-like_ATP-bd"/>
</dbReference>
<feature type="transmembrane region" description="Helical" evidence="9">
    <location>
        <begin position="12"/>
        <end position="32"/>
    </location>
</feature>
<gene>
    <name evidence="12" type="ORF">GRI32_06690</name>
</gene>
<dbReference type="SMART" id="SM00382">
    <property type="entry name" value="AAA"/>
    <property type="match status" value="1"/>
</dbReference>
<dbReference type="PANTHER" id="PTHR43394:SF1">
    <property type="entry name" value="ATP-BINDING CASSETTE SUB-FAMILY B MEMBER 10, MITOCHONDRIAL"/>
    <property type="match status" value="1"/>
</dbReference>
<keyword evidence="7 9" id="KW-1133">Transmembrane helix</keyword>
<dbReference type="OrthoDB" id="5288711at2"/>
<keyword evidence="4 9" id="KW-0812">Transmembrane</keyword>
<dbReference type="InterPro" id="IPR039421">
    <property type="entry name" value="Type_1_exporter"/>
</dbReference>
<evidence type="ECO:0000259" key="11">
    <source>
        <dbReference type="PROSITE" id="PS50929"/>
    </source>
</evidence>
<dbReference type="PROSITE" id="PS00211">
    <property type="entry name" value="ABC_TRANSPORTER_1"/>
    <property type="match status" value="1"/>
</dbReference>
<protein>
    <submittedName>
        <fullName evidence="12">ATP-binding cassette domain-containing protein</fullName>
    </submittedName>
</protein>